<evidence type="ECO:0000313" key="1">
    <source>
        <dbReference type="EMBL" id="RBA27676.1"/>
    </source>
</evidence>
<protein>
    <recommendedName>
        <fullName evidence="3">Gliding motility-associated C-terminal domain-containing protein</fullName>
    </recommendedName>
</protein>
<sequence>MERYMMGKLQLKLVSKILLVSFFGTFQFISAQCVDNSIRPSDTYSVASWSPRCHNGNDGEINVFNIASTSGSDLINQSYAVRILSGPNAPMQFPIPTGATNYTITGLQAGNYIIDIIDACGGNSADKSIVITNPIPNITSTIVLKDKTSEENSQACGTNLKFKISMVASGTGGDATYTFTNNLGEALSFTRVIPRVMNAGYFSYSLDAEIPEAFFNDTSINYTCENLCGIVGQGTLQKPNTHNMIWGQPNMMDAQDPNNLCNIGYDVKIFRSYMTNPITVTVEETNNPNSIPLNFFGEPIAPQTINLIHLNAAPIGMATVISLGLKYNTHYTLHFVDSCGLTATETIIKEATGFNPTLVCDVNVAVVDPNGYFDDASLFKFNALPLSAQSIGPLQVTVNSGPTTYTTSSGSGDAITTSTITYPYSFLIGTPYETINAQNDNVRSFPPGNYNFTITDGCNKTYTFSQQMNCVRNNSISHQLNTCANVSNLVNTKITVPRAMLGSRATIYKTDGTVLFTGPISTAAPFNFTLFTGGAFGNISVDLPNNESYIFRYGGVKANGTLSEPAQFGGTGSLNRLTDGYLYEYMFDVALAPFQFTSIIACDNEVEMSVSGGTAPYNFTLLDSSGNTQLFPNQSAANFTGLLSGMNYIAKVIDSCGREFSQEFTVQEKPTPVIQNIIHPACNIALGSITFSNLPINWTLIDAANSLEFNGNSNEFTIENLSSGIYSFVCIDNDTQCAVINELNVEIEIAQPCPITTCDNITFNVGEVVQINVLENDIDGAEIDVTSVRILEASLFSSVNYDSNDEIITATILEEGIWNVDITSGTIQFQPNADFTDTPSPIQYYGKDLQGNVSNYATITLDLLPIAVDDQLVFTNDATITYNVLQNDTLGDLVNPESLSFVLPENITGITYNVNTSQCIDELVVANEGTWTVCPTTGAISFQPDTNFNGVPTDKFYTVKDFQDNISNIARISFNSSCDFTVICPTETTIEVQCYNEIPENYFLSNHDFENLGGHIVGNKCQNVLIIAENSSYNGCNSEIIRTITIGEFQDSNGNGIIDDEEQNVLNIYTCTITYVINDTITPKFIEILPENMVVSCNSIEAPIHLTATDNCSTADVNFIESIENGSCESNYIITRTWIATDDCGNATTHTQTITVQDTEAPQLITDVPSTIEISSNDTVPSVPSLVFVDNCGSVTVDFNEEIMEGDCENSYEIHRTWTATDSCGNESYFLQIISVMDTTPPRFTSPFPADITASCDNIPEIPILIAFDGVNEVDVIFEEERIEGDCNSRNELRRTWTATDSCGNSASYTQVINLVCHINIYNALSLNDDGKNDIFLLDGIECFPNNSVEIYNRWGAKVFETASYDNKYSVFKGVSSGKGTVSRNEKLPTGTYFYIINYQYNLDNSNQFENVQKTGYLYIVSN</sequence>
<accession>A0A365NZI8</accession>
<proteinExistence type="predicted"/>
<dbReference type="EMBL" id="QLST01000014">
    <property type="protein sequence ID" value="RBA27676.1"/>
    <property type="molecule type" value="Genomic_DNA"/>
</dbReference>
<keyword evidence="2" id="KW-1185">Reference proteome</keyword>
<organism evidence="1 2">
    <name type="scientific">Flavobacterium tibetense</name>
    <dbReference type="NCBI Taxonomy" id="2233533"/>
    <lineage>
        <taxon>Bacteria</taxon>
        <taxon>Pseudomonadati</taxon>
        <taxon>Bacteroidota</taxon>
        <taxon>Flavobacteriia</taxon>
        <taxon>Flavobacteriales</taxon>
        <taxon>Flavobacteriaceae</taxon>
        <taxon>Flavobacterium</taxon>
    </lineage>
</organism>
<dbReference type="RefSeq" id="WP_113989665.1">
    <property type="nucleotide sequence ID" value="NZ_QLST01000014.1"/>
</dbReference>
<evidence type="ECO:0008006" key="3">
    <source>
        <dbReference type="Google" id="ProtNLM"/>
    </source>
</evidence>
<name>A0A365NZI8_9FLAO</name>
<dbReference type="Pfam" id="PF13585">
    <property type="entry name" value="CHU_C"/>
    <property type="match status" value="1"/>
</dbReference>
<comment type="caution">
    <text evidence="1">The sequence shown here is derived from an EMBL/GenBank/DDBJ whole genome shotgun (WGS) entry which is preliminary data.</text>
</comment>
<gene>
    <name evidence="1" type="ORF">DPN68_10800</name>
</gene>
<reference evidence="1 2" key="1">
    <citation type="submission" date="2018-06" db="EMBL/GenBank/DDBJ databases">
        <title>Flavobacterium tibetense sp. nov., isolated from a wetland YonghuCo on Tibetan Plateau.</title>
        <authorList>
            <person name="Xing P."/>
            <person name="Phurbu D."/>
            <person name="Lu H."/>
        </authorList>
    </citation>
    <scope>NUCLEOTIDE SEQUENCE [LARGE SCALE GENOMIC DNA]</scope>
    <source>
        <strain evidence="1 2">YH5</strain>
    </source>
</reference>
<evidence type="ECO:0000313" key="2">
    <source>
        <dbReference type="Proteomes" id="UP000253319"/>
    </source>
</evidence>
<dbReference type="Proteomes" id="UP000253319">
    <property type="component" value="Unassembled WGS sequence"/>
</dbReference>
<dbReference type="OrthoDB" id="599464at2"/>